<keyword evidence="1" id="KW-0472">Membrane</keyword>
<dbReference type="AlphaFoldDB" id="A0A917WRE8"/>
<reference evidence="2" key="1">
    <citation type="journal article" date="2014" name="Int. J. Syst. Evol. Microbiol.">
        <title>Complete genome sequence of Corynebacterium casei LMG S-19264T (=DSM 44701T), isolated from a smear-ripened cheese.</title>
        <authorList>
            <consortium name="US DOE Joint Genome Institute (JGI-PGF)"/>
            <person name="Walter F."/>
            <person name="Albersmeier A."/>
            <person name="Kalinowski J."/>
            <person name="Ruckert C."/>
        </authorList>
    </citation>
    <scope>NUCLEOTIDE SEQUENCE</scope>
    <source>
        <strain evidence="2">JCM 19831</strain>
    </source>
</reference>
<evidence type="ECO:0000313" key="3">
    <source>
        <dbReference type="Proteomes" id="UP000642070"/>
    </source>
</evidence>
<sequence>MLRRPPALSASALSLTGVPLVYAVAPVPMWIIVVLLIATVVIGIVGAVFPQKSEDRLAWWQSWWDRTRHRRDDDADR</sequence>
<keyword evidence="1" id="KW-0812">Transmembrane</keyword>
<dbReference type="EMBL" id="BMPI01000010">
    <property type="protein sequence ID" value="GGM22631.1"/>
    <property type="molecule type" value="Genomic_DNA"/>
</dbReference>
<accession>A0A917WRE8</accession>
<protein>
    <submittedName>
        <fullName evidence="2">Uncharacterized protein</fullName>
    </submittedName>
</protein>
<keyword evidence="3" id="KW-1185">Reference proteome</keyword>
<gene>
    <name evidence="2" type="ORF">GCM10007977_024750</name>
</gene>
<comment type="caution">
    <text evidence="2">The sequence shown here is derived from an EMBL/GenBank/DDBJ whole genome shotgun (WGS) entry which is preliminary data.</text>
</comment>
<proteinExistence type="predicted"/>
<dbReference type="Proteomes" id="UP000642070">
    <property type="component" value="Unassembled WGS sequence"/>
</dbReference>
<name>A0A917WRE8_9ACTN</name>
<evidence type="ECO:0000313" key="2">
    <source>
        <dbReference type="EMBL" id="GGM22631.1"/>
    </source>
</evidence>
<keyword evidence="1" id="KW-1133">Transmembrane helix</keyword>
<dbReference type="RefSeq" id="WP_190249929.1">
    <property type="nucleotide sequence ID" value="NZ_BMPI01000010.1"/>
</dbReference>
<reference evidence="2" key="2">
    <citation type="submission" date="2020-09" db="EMBL/GenBank/DDBJ databases">
        <authorList>
            <person name="Sun Q."/>
            <person name="Ohkuma M."/>
        </authorList>
    </citation>
    <scope>NUCLEOTIDE SEQUENCE</scope>
    <source>
        <strain evidence="2">JCM 19831</strain>
    </source>
</reference>
<organism evidence="2 3">
    <name type="scientific">Dactylosporangium sucinum</name>
    <dbReference type="NCBI Taxonomy" id="1424081"/>
    <lineage>
        <taxon>Bacteria</taxon>
        <taxon>Bacillati</taxon>
        <taxon>Actinomycetota</taxon>
        <taxon>Actinomycetes</taxon>
        <taxon>Micromonosporales</taxon>
        <taxon>Micromonosporaceae</taxon>
        <taxon>Dactylosporangium</taxon>
    </lineage>
</organism>
<feature type="transmembrane region" description="Helical" evidence="1">
    <location>
        <begin position="33"/>
        <end position="50"/>
    </location>
</feature>
<evidence type="ECO:0000256" key="1">
    <source>
        <dbReference type="SAM" id="Phobius"/>
    </source>
</evidence>